<evidence type="ECO:0000256" key="3">
    <source>
        <dbReference type="ARBA" id="ARBA00022679"/>
    </source>
</evidence>
<dbReference type="CDD" id="cd14441">
    <property type="entry name" value="AlgX_N"/>
    <property type="match status" value="1"/>
</dbReference>
<proteinExistence type="predicted"/>
<evidence type="ECO:0000313" key="9">
    <source>
        <dbReference type="EMBL" id="THV15047.1"/>
    </source>
</evidence>
<feature type="domain" description="AlgX/AlgJ SGNH hydrolase-like" evidence="8">
    <location>
        <begin position="53"/>
        <end position="323"/>
    </location>
</feature>
<evidence type="ECO:0000256" key="5">
    <source>
        <dbReference type="ARBA" id="ARBA00022764"/>
    </source>
</evidence>
<feature type="signal peptide" evidence="7">
    <location>
        <begin position="1"/>
        <end position="28"/>
    </location>
</feature>
<comment type="caution">
    <text evidence="9">The sequence shown here is derived from an EMBL/GenBank/DDBJ whole genome shotgun (WGS) entry which is preliminary data.</text>
</comment>
<evidence type="ECO:0000256" key="4">
    <source>
        <dbReference type="ARBA" id="ARBA00022729"/>
    </source>
</evidence>
<accession>A0ABY2QVD7</accession>
<evidence type="ECO:0000256" key="2">
    <source>
        <dbReference type="ARBA" id="ARBA00005182"/>
    </source>
</evidence>
<protein>
    <submittedName>
        <fullName evidence="9">Alginate biosynthesis protein</fullName>
    </submittedName>
</protein>
<keyword evidence="4 7" id="KW-0732">Signal</keyword>
<keyword evidence="10" id="KW-1185">Reference proteome</keyword>
<dbReference type="InterPro" id="IPR034655">
    <property type="entry name" value="AlgX_N"/>
</dbReference>
<keyword evidence="5" id="KW-0574">Periplasm</keyword>
<reference evidence="9 10" key="1">
    <citation type="submission" date="2019-04" db="EMBL/GenBank/DDBJ databases">
        <title>Genome sequence of strain 7209-2.</title>
        <authorList>
            <person name="Gao J."/>
            <person name="Sun J."/>
        </authorList>
    </citation>
    <scope>NUCLEOTIDE SEQUENCE [LARGE SCALE GENOMIC DNA]</scope>
    <source>
        <strain evidence="9 10">7209-2</strain>
    </source>
</reference>
<name>A0ABY2QVD7_9HYPH</name>
<evidence type="ECO:0000256" key="1">
    <source>
        <dbReference type="ARBA" id="ARBA00004418"/>
    </source>
</evidence>
<organism evidence="9 10">
    <name type="scientific">Rhizobium rhizophilum</name>
    <dbReference type="NCBI Taxonomy" id="1850373"/>
    <lineage>
        <taxon>Bacteria</taxon>
        <taxon>Pseudomonadati</taxon>
        <taxon>Pseudomonadota</taxon>
        <taxon>Alphaproteobacteria</taxon>
        <taxon>Hyphomicrobiales</taxon>
        <taxon>Rhizobiaceae</taxon>
        <taxon>Rhizobium/Agrobacterium group</taxon>
        <taxon>Rhizobium</taxon>
    </lineage>
</organism>
<dbReference type="EMBL" id="STGT01000002">
    <property type="protein sequence ID" value="THV15047.1"/>
    <property type="molecule type" value="Genomic_DNA"/>
</dbReference>
<comment type="subcellular location">
    <subcellularLocation>
        <location evidence="1">Periplasm</location>
    </subcellularLocation>
</comment>
<dbReference type="InterPro" id="IPR031811">
    <property type="entry name" value="ALGX/ALGJ_SGNH-like"/>
</dbReference>
<dbReference type="RefSeq" id="WP_136557337.1">
    <property type="nucleotide sequence ID" value="NZ_STGT01000002.1"/>
</dbReference>
<comment type="pathway">
    <text evidence="2">Glycan biosynthesis; alginate biosynthesis.</text>
</comment>
<dbReference type="Gene3D" id="3.40.50.1110">
    <property type="entry name" value="SGNH hydrolase"/>
    <property type="match status" value="1"/>
</dbReference>
<dbReference type="Proteomes" id="UP000309667">
    <property type="component" value="Unassembled WGS sequence"/>
</dbReference>
<feature type="chain" id="PRO_5045974551" evidence="7">
    <location>
        <begin position="29"/>
        <end position="456"/>
    </location>
</feature>
<keyword evidence="3" id="KW-0808">Transferase</keyword>
<evidence type="ECO:0000313" key="10">
    <source>
        <dbReference type="Proteomes" id="UP000309667"/>
    </source>
</evidence>
<evidence type="ECO:0000256" key="7">
    <source>
        <dbReference type="SAM" id="SignalP"/>
    </source>
</evidence>
<dbReference type="SUPFAM" id="SSF52266">
    <property type="entry name" value="SGNH hydrolase"/>
    <property type="match status" value="1"/>
</dbReference>
<dbReference type="Pfam" id="PF16822">
    <property type="entry name" value="ALGX"/>
    <property type="match status" value="1"/>
</dbReference>
<dbReference type="InterPro" id="IPR036514">
    <property type="entry name" value="SGNH_hydro_sf"/>
</dbReference>
<evidence type="ECO:0000256" key="6">
    <source>
        <dbReference type="ARBA" id="ARBA00022841"/>
    </source>
</evidence>
<keyword evidence="6" id="KW-0016">Alginate biosynthesis</keyword>
<evidence type="ECO:0000259" key="8">
    <source>
        <dbReference type="Pfam" id="PF16822"/>
    </source>
</evidence>
<gene>
    <name evidence="9" type="ORF">E9677_06690</name>
</gene>
<sequence length="456" mass="49135">MTRVRQTRILAGTALAAIIVAVGNQAQAETGGGDTPSSYGCNSLEEIAELQMIEGKDGMFFRILADMRLQHAFTDQTVDNLAAMAKALEKNGTKLIYVPLPTKSQVLPELVPARASLYGFDAGIATEIYDDVVRRLNDKGVAAVDIATPMRQNNRNSFGEHSFFQADFHWTAHGADIAAKAIGDRVKALPAYEGVEPVLFDMKEVPPPEEFSSMRELLQKHCVNHVPTVTAHTYEATRVEDESAGSGSMDIFGSGDAATIALIGTSYSDKPISNFAGYLEHWTGIPLDNYSISGGNQFGSILSYITSREFQEQRPRFLIWENPIYNNLGQYGDAPWAEIVAASLGECSPAVPSTASGENAVEAALSTAKLSTDDVILADIGSDSSRKATFTLTGADGTVRTRSIERGDRLRSTGRYFFSLGGFPAGSIDKVEVTFDAPVDDTTTLSICKTKTGEQS</sequence>